<proteinExistence type="predicted"/>
<name>A0AAV4T2X0_9ARAC</name>
<accession>A0AAV4T2X0</accession>
<gene>
    <name evidence="1" type="ORF">CDAR_182901</name>
</gene>
<reference evidence="1 2" key="1">
    <citation type="submission" date="2021-06" db="EMBL/GenBank/DDBJ databases">
        <title>Caerostris darwini draft genome.</title>
        <authorList>
            <person name="Kono N."/>
            <person name="Arakawa K."/>
        </authorList>
    </citation>
    <scope>NUCLEOTIDE SEQUENCE [LARGE SCALE GENOMIC DNA]</scope>
</reference>
<protein>
    <submittedName>
        <fullName evidence="1">Uncharacterized protein</fullName>
    </submittedName>
</protein>
<dbReference type="AlphaFoldDB" id="A0AAV4T2X0"/>
<comment type="caution">
    <text evidence="1">The sequence shown here is derived from an EMBL/GenBank/DDBJ whole genome shotgun (WGS) entry which is preliminary data.</text>
</comment>
<organism evidence="1 2">
    <name type="scientific">Caerostris darwini</name>
    <dbReference type="NCBI Taxonomy" id="1538125"/>
    <lineage>
        <taxon>Eukaryota</taxon>
        <taxon>Metazoa</taxon>
        <taxon>Ecdysozoa</taxon>
        <taxon>Arthropoda</taxon>
        <taxon>Chelicerata</taxon>
        <taxon>Arachnida</taxon>
        <taxon>Araneae</taxon>
        <taxon>Araneomorphae</taxon>
        <taxon>Entelegynae</taxon>
        <taxon>Araneoidea</taxon>
        <taxon>Araneidae</taxon>
        <taxon>Caerostris</taxon>
    </lineage>
</organism>
<evidence type="ECO:0000313" key="2">
    <source>
        <dbReference type="Proteomes" id="UP001054837"/>
    </source>
</evidence>
<dbReference type="Proteomes" id="UP001054837">
    <property type="component" value="Unassembled WGS sequence"/>
</dbReference>
<dbReference type="EMBL" id="BPLQ01008976">
    <property type="protein sequence ID" value="GIY40650.1"/>
    <property type="molecule type" value="Genomic_DNA"/>
</dbReference>
<keyword evidence="2" id="KW-1185">Reference proteome</keyword>
<sequence>MARLSTEVCVKKANGLFLGELGECKPCPSGMFVVCARRWGWGVKKKGMGMFCECERSLVRNKCFEKVRWAPMNGLMRIPDTAGSVGNFHLTDFFVGIFSDKYVTLAFVT</sequence>
<evidence type="ECO:0000313" key="1">
    <source>
        <dbReference type="EMBL" id="GIY40650.1"/>
    </source>
</evidence>